<dbReference type="InterPro" id="IPR006840">
    <property type="entry name" value="ChaC"/>
</dbReference>
<reference evidence="3 4" key="1">
    <citation type="journal article" date="2007" name="Appl. Environ. Microbiol.">
        <title>Rhizobial factors required for stem nodule maturation and maintenance in Sesbania rostrata-Azorhizobium caulinodans ORS571 symbiosis.</title>
        <authorList>
            <person name="Suzuki S."/>
            <person name="Aono T."/>
            <person name="Lee KB."/>
            <person name="Suzuki T."/>
            <person name="Liu CT."/>
            <person name="Miwa H."/>
            <person name="Wakao S."/>
            <person name="Iki T."/>
            <person name="Oyaizu H."/>
        </authorList>
    </citation>
    <scope>NUCLEOTIDE SEQUENCE [LARGE SCALE GENOMIC DNA]</scope>
    <source>
        <strain evidence="4">ATCC 43989 / DSM 5975 / JCM 20966 / LMG 6465 / NBRC 14845 / NCIMB 13405 / ORS 571</strain>
    </source>
</reference>
<dbReference type="Gene3D" id="3.10.490.10">
    <property type="entry name" value="Gamma-glutamyl cyclotransferase-like"/>
    <property type="match status" value="1"/>
</dbReference>
<dbReference type="EMBL" id="AP009384">
    <property type="protein sequence ID" value="BAF90614.1"/>
    <property type="molecule type" value="Genomic_DNA"/>
</dbReference>
<keyword evidence="4" id="KW-1185">Reference proteome</keyword>
<dbReference type="Proteomes" id="UP000000270">
    <property type="component" value="Chromosome"/>
</dbReference>
<reference evidence="4" key="2">
    <citation type="submission" date="2007-04" db="EMBL/GenBank/DDBJ databases">
        <title>Complete genome sequence of the nitrogen-fixing bacterium Azorhizobium caulinodans ORS571.</title>
        <authorList>
            <person name="Lee K.B."/>
            <person name="Backer P.D."/>
            <person name="Aono T."/>
            <person name="Liu C.T."/>
            <person name="Suzuki S."/>
            <person name="Suzuki T."/>
            <person name="Kaneko T."/>
            <person name="Yamada M."/>
            <person name="Tabata S."/>
            <person name="Kupfer D.M."/>
            <person name="Najar F.Z."/>
            <person name="Wiley G.B."/>
            <person name="Roe B."/>
            <person name="Binnewies T."/>
            <person name="Ussery D."/>
            <person name="Vereecke D."/>
            <person name="Gevers D."/>
            <person name="Holsters M."/>
            <person name="Oyaizu H."/>
        </authorList>
    </citation>
    <scope>NUCLEOTIDE SEQUENCE [LARGE SCALE GENOMIC DNA]</scope>
    <source>
        <strain evidence="4">ATCC 43989 / DSM 5975 / JCM 20966 / LMG 6465 / NBRC 14845 / NCIMB 13405 / ORS 571</strain>
    </source>
</reference>
<dbReference type="HOGENOM" id="CLU_1096887_0_0_5"/>
<reference evidence="3 4" key="3">
    <citation type="journal article" date="2008" name="BMC Genomics">
        <title>The genome of the versatile nitrogen fixer Azorhizobium caulinodans ORS571.</title>
        <authorList>
            <person name="Lee KB."/>
            <person name="Backer P.D."/>
            <person name="Aono T."/>
            <person name="Liu CT."/>
            <person name="Suzuki S."/>
            <person name="Suzuki T."/>
            <person name="Kaneko T."/>
            <person name="Yamada M."/>
            <person name="Tabata S."/>
            <person name="Kupfer D.M."/>
            <person name="Najar F.Z."/>
            <person name="Wiley G.B."/>
            <person name="Roe B."/>
            <person name="Binnewies T.T."/>
            <person name="Ussery D.W."/>
            <person name="D'Haeze W."/>
            <person name="Herder J.D."/>
            <person name="Gevers D."/>
            <person name="Vereecke D."/>
            <person name="Holsters M."/>
            <person name="Oyaizu H."/>
        </authorList>
    </citation>
    <scope>NUCLEOTIDE SEQUENCE [LARGE SCALE GENOMIC DNA]</scope>
    <source>
        <strain evidence="4">ATCC 43989 / DSM 5975 / JCM 20966 / LMG 6465 / NBRC 14845 / NCIMB 13405 / ORS 571</strain>
    </source>
</reference>
<dbReference type="SUPFAM" id="SSF110857">
    <property type="entry name" value="Gamma-glutamyl cyclotransferase-like"/>
    <property type="match status" value="1"/>
</dbReference>
<gene>
    <name evidence="3" type="primary">chaC</name>
    <name evidence="3" type="ordered locus">AZC_4616</name>
</gene>
<evidence type="ECO:0000256" key="2">
    <source>
        <dbReference type="ARBA" id="ARBA00023239"/>
    </source>
</evidence>
<reference evidence="3 4" key="5">
    <citation type="journal article" date="2010" name="Appl. Environ. Microbiol.">
        <title>phrR-like gene praR of Azorhizobium caulinodans ORS571 is essential for symbiosis with Sesbania rostrata and is involved in expression of reb genes.</title>
        <authorList>
            <person name="Akiba N."/>
            <person name="Aono T."/>
            <person name="Toyazaki H."/>
            <person name="Sato S."/>
            <person name="Oyaizu H."/>
        </authorList>
    </citation>
    <scope>NUCLEOTIDE SEQUENCE [LARGE SCALE GENOMIC DNA]</scope>
    <source>
        <strain evidence="4">ATCC 43989 / DSM 5975 / JCM 20966 / LMG 6465 / NBRC 14845 / NCIMB 13405 / ORS 571</strain>
    </source>
</reference>
<dbReference type="GO" id="GO:0005737">
    <property type="term" value="C:cytoplasm"/>
    <property type="evidence" value="ECO:0007669"/>
    <property type="project" value="TreeGrafter"/>
</dbReference>
<dbReference type="PANTHER" id="PTHR12192:SF2">
    <property type="entry name" value="GLUTATHIONE-SPECIFIC GAMMA-GLUTAMYLCYCLOTRANSFERASE 2"/>
    <property type="match status" value="1"/>
</dbReference>
<dbReference type="STRING" id="438753.AZC_4616"/>
<dbReference type="Pfam" id="PF04752">
    <property type="entry name" value="ChaC"/>
    <property type="match status" value="1"/>
</dbReference>
<dbReference type="InterPro" id="IPR036568">
    <property type="entry name" value="GGCT-like_sf"/>
</dbReference>
<reference evidence="3 4" key="6">
    <citation type="journal article" date="2011" name="Appl. Environ. Microbiol.">
        <title>Involvement of the azorhizobial chromosome partition gene (parA) in the onset of bacteroid differentiation during Sesbania rostrata stem nodule development.</title>
        <authorList>
            <person name="Liu CT."/>
            <person name="Lee KB."/>
            <person name="Wang YS."/>
            <person name="Peng MH."/>
            <person name="Lee KT."/>
            <person name="Suzuki S."/>
            <person name="Suzuki T."/>
            <person name="Oyaizu H."/>
        </authorList>
    </citation>
    <scope>NUCLEOTIDE SEQUENCE [LARGE SCALE GENOMIC DNA]</scope>
    <source>
        <strain evidence="4">ATCC 43989 / DSM 5975 / JCM 20966 / LMG 6465 / NBRC 14845 / NCIMB 13405 / ORS 571</strain>
    </source>
</reference>
<dbReference type="GO" id="GO:0006751">
    <property type="term" value="P:glutathione catabolic process"/>
    <property type="evidence" value="ECO:0007669"/>
    <property type="project" value="InterPro"/>
</dbReference>
<evidence type="ECO:0000313" key="3">
    <source>
        <dbReference type="EMBL" id="BAF90614.1"/>
    </source>
</evidence>
<dbReference type="PANTHER" id="PTHR12192">
    <property type="entry name" value="CATION TRANSPORT PROTEIN CHAC-RELATED"/>
    <property type="match status" value="1"/>
</dbReference>
<dbReference type="eggNOG" id="COG3703">
    <property type="taxonomic scope" value="Bacteria"/>
</dbReference>
<dbReference type="EC" id="4.3.2.7" evidence="1"/>
<sequence>MKAQAAPVAAPLMARAVLPRDKPATFRRRALLSPHNRRINQARSLLRLCGNSPEFHPAMSADSPSPRMSHPPVPVPAHDPWVFGYGSLIWNPGFPFAERVEATLLGAHRALCIYSFHHRGTPEHPGLVLGLDLGGSCKGVAYRVAAADWPQVHAYLTEREQISGVYRETSRRVRLKGHEDLAASAVAYVANRAHPQYARGLSLEDQLHLVRRSHGRSGPNRDYVLATVDALATMGIEDRGLSWIAHHLRGGQA</sequence>
<dbReference type="InterPro" id="IPR013024">
    <property type="entry name" value="GGCT-like"/>
</dbReference>
<evidence type="ECO:0000313" key="4">
    <source>
        <dbReference type="Proteomes" id="UP000000270"/>
    </source>
</evidence>
<accession>A8HZR4</accession>
<proteinExistence type="predicted"/>
<dbReference type="KEGG" id="azc:AZC_4616"/>
<evidence type="ECO:0000256" key="1">
    <source>
        <dbReference type="ARBA" id="ARBA00012344"/>
    </source>
</evidence>
<organism evidence="3 4">
    <name type="scientific">Azorhizobium caulinodans (strain ATCC 43989 / DSM 5975 / JCM 20966 / LMG 6465 / NBRC 14845 / NCIMB 13405 / ORS 571)</name>
    <dbReference type="NCBI Taxonomy" id="438753"/>
    <lineage>
        <taxon>Bacteria</taxon>
        <taxon>Pseudomonadati</taxon>
        <taxon>Pseudomonadota</taxon>
        <taxon>Alphaproteobacteria</taxon>
        <taxon>Hyphomicrobiales</taxon>
        <taxon>Xanthobacteraceae</taxon>
        <taxon>Azorhizobium</taxon>
    </lineage>
</organism>
<name>A8HZR4_AZOC5</name>
<dbReference type="AlphaFoldDB" id="A8HZR4"/>
<dbReference type="GO" id="GO:0061928">
    <property type="term" value="F:glutathione specific gamma-glutamylcyclotransferase activity"/>
    <property type="evidence" value="ECO:0007669"/>
    <property type="project" value="UniProtKB-EC"/>
</dbReference>
<protein>
    <recommendedName>
        <fullName evidence="1">glutathione-specific gamma-glutamylcyclotransferase</fullName>
        <ecNumber evidence="1">4.3.2.7</ecNumber>
    </recommendedName>
</protein>
<reference evidence="3 4" key="4">
    <citation type="journal article" date="2009" name="Appl. Environ. Microbiol.">
        <title>Comparative genome-wide transcriptional profiling of Azorhizobium caulinodans ORS571 grown under free-living and symbiotic conditions.</title>
        <authorList>
            <person name="Tsukada S."/>
            <person name="Aono T."/>
            <person name="Akiba N."/>
            <person name="Lee KB."/>
            <person name="Liu CT."/>
            <person name="Toyazaki H."/>
            <person name="Oyaizu H."/>
        </authorList>
    </citation>
    <scope>NUCLEOTIDE SEQUENCE [LARGE SCALE GENOMIC DNA]</scope>
    <source>
        <strain evidence="4">ATCC 43989 / DSM 5975 / JCM 20966 / LMG 6465 / NBRC 14845 / NCIMB 13405 / ORS 571</strain>
    </source>
</reference>
<keyword evidence="2" id="KW-0456">Lyase</keyword>
<dbReference type="CDD" id="cd06661">
    <property type="entry name" value="GGCT_like"/>
    <property type="match status" value="1"/>
</dbReference>